<dbReference type="InterPro" id="IPR041664">
    <property type="entry name" value="AAA_16"/>
</dbReference>
<organism evidence="7 8">
    <name type="scientific">Naganishia liquefaciens</name>
    <dbReference type="NCBI Taxonomy" id="104408"/>
    <lineage>
        <taxon>Eukaryota</taxon>
        <taxon>Fungi</taxon>
        <taxon>Dikarya</taxon>
        <taxon>Basidiomycota</taxon>
        <taxon>Agaricomycotina</taxon>
        <taxon>Tremellomycetes</taxon>
        <taxon>Filobasidiales</taxon>
        <taxon>Filobasidiaceae</taxon>
        <taxon>Naganishia</taxon>
    </lineage>
</organism>
<dbReference type="CDD" id="cd00082">
    <property type="entry name" value="HisKA"/>
    <property type="match status" value="1"/>
</dbReference>
<feature type="compositionally biased region" description="Basic and acidic residues" evidence="4">
    <location>
        <begin position="1535"/>
        <end position="1555"/>
    </location>
</feature>
<name>A0A8H3TUA5_9TREE</name>
<dbReference type="InterPro" id="IPR036097">
    <property type="entry name" value="HisK_dim/P_sf"/>
</dbReference>
<dbReference type="InterPro" id="IPR011006">
    <property type="entry name" value="CheY-like_superfamily"/>
</dbReference>
<dbReference type="Gene3D" id="3.30.565.10">
    <property type="entry name" value="Histidine kinase-like ATPase, C-terminal domain"/>
    <property type="match status" value="1"/>
</dbReference>
<dbReference type="SMART" id="SM00387">
    <property type="entry name" value="HATPase_c"/>
    <property type="match status" value="1"/>
</dbReference>
<dbReference type="Gene3D" id="3.40.50.2300">
    <property type="match status" value="1"/>
</dbReference>
<dbReference type="InterPro" id="IPR036890">
    <property type="entry name" value="HATPase_C_sf"/>
</dbReference>
<dbReference type="SUPFAM" id="SSF47384">
    <property type="entry name" value="Homodimeric domain of signal transducing histidine kinase"/>
    <property type="match status" value="1"/>
</dbReference>
<evidence type="ECO:0000259" key="5">
    <source>
        <dbReference type="PROSITE" id="PS50109"/>
    </source>
</evidence>
<dbReference type="Gene3D" id="1.10.510.10">
    <property type="entry name" value="Transferase(Phosphotransferase) domain 1"/>
    <property type="match status" value="1"/>
</dbReference>
<dbReference type="Pfam" id="PF13191">
    <property type="entry name" value="AAA_16"/>
    <property type="match status" value="1"/>
</dbReference>
<dbReference type="CDD" id="cd17546">
    <property type="entry name" value="REC_hyHK_CKI1_RcsC-like"/>
    <property type="match status" value="1"/>
</dbReference>
<dbReference type="Gene3D" id="1.10.287.130">
    <property type="match status" value="1"/>
</dbReference>
<dbReference type="InterPro" id="IPR004358">
    <property type="entry name" value="Sig_transdc_His_kin-like_C"/>
</dbReference>
<dbReference type="InterPro" id="IPR003594">
    <property type="entry name" value="HATPase_dom"/>
</dbReference>
<keyword evidence="1 3" id="KW-0597">Phosphoprotein</keyword>
<dbReference type="InterPro" id="IPR001789">
    <property type="entry name" value="Sig_transdc_resp-reg_receiver"/>
</dbReference>
<feature type="modified residue" description="4-aspartylphosphate" evidence="3">
    <location>
        <position position="2186"/>
    </location>
</feature>
<dbReference type="Pfam" id="PF00512">
    <property type="entry name" value="HisKA"/>
    <property type="match status" value="1"/>
</dbReference>
<feature type="region of interest" description="Disordered" evidence="4">
    <location>
        <begin position="181"/>
        <end position="238"/>
    </location>
</feature>
<feature type="region of interest" description="Disordered" evidence="4">
    <location>
        <begin position="1509"/>
        <end position="1556"/>
    </location>
</feature>
<dbReference type="PROSITE" id="PS50110">
    <property type="entry name" value="RESPONSE_REGULATORY"/>
    <property type="match status" value="1"/>
</dbReference>
<dbReference type="SMART" id="SM00388">
    <property type="entry name" value="HisKA"/>
    <property type="match status" value="1"/>
</dbReference>
<sequence length="2270" mass="251843">MANVFSLSKEPTAILSSIDFASKGLSKPRIVRYEETTARLTLKAIYEGPKRGWPPLTRESLQEIAGATPSATQKPKFPCCAVESEEVKWPIPVTIIITLLPPGASSETYLQIIKTHTQLYVNDYRPFQLPVAFWRAVEGIWVVLREEGGISLPEWWETRVKPSLERSENRWRIASWRRKSDQDGSELSDGNGAVTPKVKRRSSATMGALDDQSGDSEPSSSRHSDSPTRDDPDVPEGDRGWLPAVEVLIQIADILLSLHERCISVVVSRPEFYSVVPDRPFTPRSIFPMEPQEMTLELTTVIAAVPTAGYGEGQLFKRRHIRGQDTLKTAESEDGRARQRENISSAPTAFLEEQDDGLIEKLGQDGILRHMRFIAPEAIISKRNVEPVVDVFAWAATAAQLIGSGRLRDGNDLSDDDENIPPEFYSAVHAHSTQTPPDLSSLRVSIPPELSAIVRKARSLDPEDRYQTMSALLYDLHKVKDICNGKLRGKERENFCVGHVDDRSRFKIPPGMLDRQEEYAELDKSFELVSTTGTTQVACCWGLSGTGKSQLLETWVKARESEMQADREVLVGWAKMDRRLLRPFSGFISIFCSLLERVFSDPMESASSWRRRILRCLPSNADIFLSLLPKEWRVTLLGDQESTDSGQDTTVGIDWENWARQFRTWSYGLLRLFASAERQLIIVIDDYQWLEKSERELWSDLVSSPARRIDHCFILVSYLTSDVRPPDMGAMAPVRMIQARPFSTDTLKEMIAKGFHLEELYTELPNHWNRLAERVHRQTQGIPFDCNWALLKMVTREGTIYYDHARQTWEVSPEALVSDREGYSQESFCPTSLDSLSSAARLLLYYLACLPSRGVELSLLERLTHRNEATVKSLIQECSSLGSIVLVDQHVQFVHDKLHMAAMEMIEPEERPRLLVTIARELKGLSTEYDYLQADMYLNAHELDPQSVPSREVVPPAVKAARKAAVSGAVETAKSYLDRAATIWPYEDPWTWREDPDLTFDLVKAAGEISLCSQSVSEHTERIDLALQQVSSVNTKLEILTWLFRLKQRDAGPQPALQVFYAALDLLGYSTASKDSGSTPSTQEDILSLVDAPTPLLNAEGLTAMRLADLMGFIGLATYSHMSVDERFRIFNFVIPVILHNHAATKHSSTAYIWYLYAILLGGNDISRLDSVKAWLKVAEKTPRPNGGPMDAVMETCRAVAEHYSASSLRAIDYSHAHQLWLATPTSNPGIRIRILSLDLATQTLSGFKIGDMLQKGKGTLAALADYMQPSRSLQVPFLQFAANLADAKLWEALAGDVARLRVLEGAFVVPSEFENRSDAPPVDTLSYGIASLFLGILFKAPAVEIARRAKLIYHHQASGTGTILQPFYRIVMATAMIISGDPASAQESDTTDSWLAAFSHNRDFSAIRLFLRGLRSIKACAHPSSQPDRWLDSVEVALEHLEDTGSHLLAGLLCLQVEDCLRESKSLARLRRDYLRHARSAFQACGAANLDRFADALSSSVPGFRAGTGPLLRQSSATPSSLSGTNTPSNPGDLLREMDTNSRSSSGKEPEQRGSKLGLEGILRSFLMLASEKDSAGLIRRVLQVLLQVTCTQYACLAIQDPTSGILKLKGYGGAFEDIQVCSKALSDCKSLAPTVVLTHASVSRKPLTETTLRSENASIISREPFFAVSGPPKSLLVLPLSVQGRFSGLLYLSGNVSSSRLLTDQVELLATFAAILLENNQAYATLEAAVEIRTQQLQHALHSRSTFISGVSHELRTPLFAISGLCSVMETSSDLTEGQRENLQVISQSASDLQRIVTDVLDWSKLDAGSITPESIDFDLRGIVENALETVAHLARSKNITLFLENSVSTDQQWPLLGDPHRYRQCLLNLLSNAIKFTKPAVADKPSTVSVSWSWREMPDKVEITCAVKDEGIGIPAKSMHKLFQSFSQVDSGISRTFGGTGLGLSITRGLARVLGGDCWAESLEGQGSTFYLSIMAHKNKNAPDIPVYPKVAPGSFRRAIVYAEKTAPISVLQSNLHTFGLNTRLGTLPPGSAQPWECDFIIIDMDDPRVSSEIILALKQRHSACQFIYLVNLTDVQKFASDLKDDITLTKPIKARSLYNATRAEGAEETKAQKPVKKISALDAKYARLYPLSILYVDDSQINVAVGKKILSKFGYKGVDMCSNGQQAIEAAKKTRYDLMLMDLQMPIMDGHKAKSIIASDPEQYGNPYIVALTANSDQPTRDRCIVDERFQGFLTKPLVISSLAETLQAAHEYKNEREGEDSISSE</sequence>
<dbReference type="InterPro" id="IPR003661">
    <property type="entry name" value="HisK_dim/P_dom"/>
</dbReference>
<proteinExistence type="predicted"/>
<dbReference type="SUPFAM" id="SSF52172">
    <property type="entry name" value="CheY-like"/>
    <property type="match status" value="1"/>
</dbReference>
<dbReference type="SMART" id="SM00448">
    <property type="entry name" value="REC"/>
    <property type="match status" value="1"/>
</dbReference>
<keyword evidence="8" id="KW-1185">Reference proteome</keyword>
<dbReference type="InterPro" id="IPR029016">
    <property type="entry name" value="GAF-like_dom_sf"/>
</dbReference>
<dbReference type="PRINTS" id="PR00344">
    <property type="entry name" value="BCTRLSENSOR"/>
</dbReference>
<evidence type="ECO:0000313" key="8">
    <source>
        <dbReference type="Proteomes" id="UP000620104"/>
    </source>
</evidence>
<dbReference type="PROSITE" id="PS50109">
    <property type="entry name" value="HIS_KIN"/>
    <property type="match status" value="1"/>
</dbReference>
<gene>
    <name evidence="7" type="ORF">NliqN6_2701</name>
</gene>
<evidence type="ECO:0000256" key="4">
    <source>
        <dbReference type="SAM" id="MobiDB-lite"/>
    </source>
</evidence>
<dbReference type="CDD" id="cd16922">
    <property type="entry name" value="HATPase_EvgS-ArcB-TorS-like"/>
    <property type="match status" value="1"/>
</dbReference>
<dbReference type="Gene3D" id="3.30.450.40">
    <property type="match status" value="1"/>
</dbReference>
<evidence type="ECO:0000259" key="6">
    <source>
        <dbReference type="PROSITE" id="PS50110"/>
    </source>
</evidence>
<dbReference type="PANTHER" id="PTHR45339:SF1">
    <property type="entry name" value="HYBRID SIGNAL TRANSDUCTION HISTIDINE KINASE J"/>
    <property type="match status" value="1"/>
</dbReference>
<evidence type="ECO:0008006" key="9">
    <source>
        <dbReference type="Google" id="ProtNLM"/>
    </source>
</evidence>
<accession>A0A8H3TUA5</accession>
<dbReference type="PANTHER" id="PTHR45339">
    <property type="entry name" value="HYBRID SIGNAL TRANSDUCTION HISTIDINE KINASE J"/>
    <property type="match status" value="1"/>
</dbReference>
<evidence type="ECO:0000256" key="1">
    <source>
        <dbReference type="ARBA" id="ARBA00022553"/>
    </source>
</evidence>
<dbReference type="OrthoDB" id="21225at2759"/>
<reference evidence="7" key="1">
    <citation type="submission" date="2020-07" db="EMBL/GenBank/DDBJ databases">
        <title>Draft Genome Sequence of a Deep-Sea Yeast, Naganishia (Cryptococcus) liquefaciens strain N6.</title>
        <authorList>
            <person name="Han Y.W."/>
            <person name="Kajitani R."/>
            <person name="Morimoto H."/>
            <person name="Parhat M."/>
            <person name="Tsubouchi H."/>
            <person name="Bakenova O."/>
            <person name="Ogata M."/>
            <person name="Argunhan B."/>
            <person name="Aoki R."/>
            <person name="Kajiwara S."/>
            <person name="Itoh T."/>
            <person name="Iwasaki H."/>
        </authorList>
    </citation>
    <scope>NUCLEOTIDE SEQUENCE</scope>
    <source>
        <strain evidence="7">N6</strain>
    </source>
</reference>
<dbReference type="Pfam" id="PF00072">
    <property type="entry name" value="Response_reg"/>
    <property type="match status" value="1"/>
</dbReference>
<feature type="compositionally biased region" description="Basic and acidic residues" evidence="4">
    <location>
        <begin position="327"/>
        <end position="341"/>
    </location>
</feature>
<dbReference type="EMBL" id="BLZA01000017">
    <property type="protein sequence ID" value="GHJ86299.1"/>
    <property type="molecule type" value="Genomic_DNA"/>
</dbReference>
<feature type="region of interest" description="Disordered" evidence="4">
    <location>
        <begin position="327"/>
        <end position="346"/>
    </location>
</feature>
<dbReference type="InterPro" id="IPR011009">
    <property type="entry name" value="Kinase-like_dom_sf"/>
</dbReference>
<evidence type="ECO:0000256" key="2">
    <source>
        <dbReference type="ARBA" id="ARBA00023012"/>
    </source>
</evidence>
<dbReference type="SUPFAM" id="SSF56112">
    <property type="entry name" value="Protein kinase-like (PK-like)"/>
    <property type="match status" value="1"/>
</dbReference>
<feature type="domain" description="Histidine kinase" evidence="5">
    <location>
        <begin position="1752"/>
        <end position="1981"/>
    </location>
</feature>
<dbReference type="Proteomes" id="UP000620104">
    <property type="component" value="Unassembled WGS sequence"/>
</dbReference>
<protein>
    <recommendedName>
        <fullName evidence="9">Histidine kinase domain-containing protein</fullName>
    </recommendedName>
</protein>
<dbReference type="InterPro" id="IPR005467">
    <property type="entry name" value="His_kinase_dom"/>
</dbReference>
<feature type="domain" description="Response regulatory" evidence="6">
    <location>
        <begin position="2136"/>
        <end position="2255"/>
    </location>
</feature>
<dbReference type="Pfam" id="PF02518">
    <property type="entry name" value="HATPase_c"/>
    <property type="match status" value="1"/>
</dbReference>
<feature type="compositionally biased region" description="Polar residues" evidence="4">
    <location>
        <begin position="1514"/>
        <end position="1531"/>
    </location>
</feature>
<keyword evidence="2" id="KW-0902">Two-component regulatory system</keyword>
<dbReference type="GO" id="GO:0000155">
    <property type="term" value="F:phosphorelay sensor kinase activity"/>
    <property type="evidence" value="ECO:0007669"/>
    <property type="project" value="InterPro"/>
</dbReference>
<evidence type="ECO:0000313" key="7">
    <source>
        <dbReference type="EMBL" id="GHJ86299.1"/>
    </source>
</evidence>
<feature type="compositionally biased region" description="Basic and acidic residues" evidence="4">
    <location>
        <begin position="220"/>
        <end position="238"/>
    </location>
</feature>
<comment type="caution">
    <text evidence="7">The sequence shown here is derived from an EMBL/GenBank/DDBJ whole genome shotgun (WGS) entry which is preliminary data.</text>
</comment>
<dbReference type="SUPFAM" id="SSF55874">
    <property type="entry name" value="ATPase domain of HSP90 chaperone/DNA topoisomerase II/histidine kinase"/>
    <property type="match status" value="1"/>
</dbReference>
<evidence type="ECO:0000256" key="3">
    <source>
        <dbReference type="PROSITE-ProRule" id="PRU00169"/>
    </source>
</evidence>
<dbReference type="SUPFAM" id="SSF55781">
    <property type="entry name" value="GAF domain-like"/>
    <property type="match status" value="1"/>
</dbReference>